<keyword evidence="4" id="KW-0804">Transcription</keyword>
<evidence type="ECO:0000256" key="3">
    <source>
        <dbReference type="ARBA" id="ARBA00023125"/>
    </source>
</evidence>
<evidence type="ECO:0000313" key="8">
    <source>
        <dbReference type="Proteomes" id="UP000323505"/>
    </source>
</evidence>
<comment type="caution">
    <text evidence="7">The sequence shown here is derived from an EMBL/GenBank/DDBJ whole genome shotgun (WGS) entry which is preliminary data.</text>
</comment>
<dbReference type="AlphaFoldDB" id="A0A5D3FXN4"/>
<evidence type="ECO:0000313" key="7">
    <source>
        <dbReference type="EMBL" id="TYK52460.1"/>
    </source>
</evidence>
<dbReference type="Pfam" id="PF00486">
    <property type="entry name" value="Trans_reg_C"/>
    <property type="match status" value="1"/>
</dbReference>
<dbReference type="Pfam" id="PF03704">
    <property type="entry name" value="BTAD"/>
    <property type="match status" value="1"/>
</dbReference>
<evidence type="ECO:0000259" key="6">
    <source>
        <dbReference type="PROSITE" id="PS51755"/>
    </source>
</evidence>
<dbReference type="GO" id="GO:0003677">
    <property type="term" value="F:DNA binding"/>
    <property type="evidence" value="ECO:0007669"/>
    <property type="project" value="UniProtKB-UniRule"/>
</dbReference>
<dbReference type="RefSeq" id="WP_148756983.1">
    <property type="nucleotide sequence ID" value="NZ_VSRQ01000001.1"/>
</dbReference>
<dbReference type="PANTHER" id="PTHR35807:SF1">
    <property type="entry name" value="TRANSCRIPTIONAL REGULATOR REDD"/>
    <property type="match status" value="1"/>
</dbReference>
<keyword evidence="2" id="KW-0805">Transcription regulation</keyword>
<accession>A0A5D3FXN4</accession>
<dbReference type="InterPro" id="IPR005158">
    <property type="entry name" value="BTAD"/>
</dbReference>
<comment type="similarity">
    <text evidence="1">Belongs to the AfsR/DnrI/RedD regulatory family.</text>
</comment>
<keyword evidence="3 5" id="KW-0238">DNA-binding</keyword>
<dbReference type="PANTHER" id="PTHR35807">
    <property type="entry name" value="TRANSCRIPTIONAL REGULATOR REDD-RELATED"/>
    <property type="match status" value="1"/>
</dbReference>
<reference evidence="7 8" key="1">
    <citation type="submission" date="2019-08" db="EMBL/GenBank/DDBJ databases">
        <title>Actinomadura sp. nov. CYP1-5 isolated from mountain soil.</title>
        <authorList>
            <person name="Songsumanus A."/>
            <person name="Kuncharoen N."/>
            <person name="Kudo T."/>
            <person name="Yuki M."/>
            <person name="Igarashi Y."/>
            <person name="Tanasupawat S."/>
        </authorList>
    </citation>
    <scope>NUCLEOTIDE SEQUENCE [LARGE SCALE GENOMIC DNA]</scope>
    <source>
        <strain evidence="7 8">CYP1-5</strain>
    </source>
</reference>
<dbReference type="GO" id="GO:0000160">
    <property type="term" value="P:phosphorelay signal transduction system"/>
    <property type="evidence" value="ECO:0007669"/>
    <property type="project" value="InterPro"/>
</dbReference>
<organism evidence="7 8">
    <name type="scientific">Actinomadura decatromicini</name>
    <dbReference type="NCBI Taxonomy" id="2604572"/>
    <lineage>
        <taxon>Bacteria</taxon>
        <taxon>Bacillati</taxon>
        <taxon>Actinomycetota</taxon>
        <taxon>Actinomycetes</taxon>
        <taxon>Streptosporangiales</taxon>
        <taxon>Thermomonosporaceae</taxon>
        <taxon>Actinomadura</taxon>
    </lineage>
</organism>
<dbReference type="SMART" id="SM01043">
    <property type="entry name" value="BTAD"/>
    <property type="match status" value="1"/>
</dbReference>
<keyword evidence="8" id="KW-1185">Reference proteome</keyword>
<dbReference type="SMART" id="SM00862">
    <property type="entry name" value="Trans_reg_C"/>
    <property type="match status" value="1"/>
</dbReference>
<dbReference type="Gene3D" id="1.10.10.10">
    <property type="entry name" value="Winged helix-like DNA-binding domain superfamily/Winged helix DNA-binding domain"/>
    <property type="match status" value="1"/>
</dbReference>
<dbReference type="InterPro" id="IPR016032">
    <property type="entry name" value="Sig_transdc_resp-reg_C-effctor"/>
</dbReference>
<dbReference type="InterPro" id="IPR051677">
    <property type="entry name" value="AfsR-DnrI-RedD_regulator"/>
</dbReference>
<dbReference type="Proteomes" id="UP000323505">
    <property type="component" value="Unassembled WGS sequence"/>
</dbReference>
<dbReference type="EMBL" id="VSRQ01000001">
    <property type="protein sequence ID" value="TYK52460.1"/>
    <property type="molecule type" value="Genomic_DNA"/>
</dbReference>
<proteinExistence type="inferred from homology"/>
<dbReference type="SUPFAM" id="SSF48452">
    <property type="entry name" value="TPR-like"/>
    <property type="match status" value="1"/>
</dbReference>
<name>A0A5D3FXN4_9ACTN</name>
<dbReference type="SUPFAM" id="SSF46894">
    <property type="entry name" value="C-terminal effector domain of the bipartite response regulators"/>
    <property type="match status" value="1"/>
</dbReference>
<dbReference type="InterPro" id="IPR011990">
    <property type="entry name" value="TPR-like_helical_dom_sf"/>
</dbReference>
<dbReference type="InterPro" id="IPR001867">
    <property type="entry name" value="OmpR/PhoB-type_DNA-bd"/>
</dbReference>
<evidence type="ECO:0000256" key="5">
    <source>
        <dbReference type="PROSITE-ProRule" id="PRU01091"/>
    </source>
</evidence>
<dbReference type="GO" id="GO:0006355">
    <property type="term" value="P:regulation of DNA-templated transcription"/>
    <property type="evidence" value="ECO:0007669"/>
    <property type="project" value="InterPro"/>
</dbReference>
<dbReference type="PROSITE" id="PS51755">
    <property type="entry name" value="OMPR_PHOB"/>
    <property type="match status" value="1"/>
</dbReference>
<dbReference type="InterPro" id="IPR036388">
    <property type="entry name" value="WH-like_DNA-bd_sf"/>
</dbReference>
<feature type="DNA-binding region" description="OmpR/PhoB-type" evidence="5">
    <location>
        <begin position="1"/>
        <end position="94"/>
    </location>
</feature>
<dbReference type="Gene3D" id="1.25.40.10">
    <property type="entry name" value="Tetratricopeptide repeat domain"/>
    <property type="match status" value="1"/>
</dbReference>
<evidence type="ECO:0000256" key="2">
    <source>
        <dbReference type="ARBA" id="ARBA00023015"/>
    </source>
</evidence>
<protein>
    <submittedName>
        <fullName evidence="7">AfsR/SARP family transcriptional regulator</fullName>
    </submittedName>
</protein>
<sequence length="257" mass="29520">MRYEILGSLRVVDEEKTLVINARKMEVLLTTLLIRAGEVVSLDQLVTEIWNHNPPKRATDALYVYIYQLRKLLGRPGREETPIVTRAPGYILCPRDHEFDFWQFQQLVNEGRDAARAGRPEQAATALGAALDLCRGPILPELRDGPIIAGFVTWLEELRLECTEWFVESNLALGRHREMVRFLYGLVGEHPLHEAFYRQLMQALYQSERRADALKVYQMARKTLQDELGLEPGRALREVQQRILRADEPYGEHAAAS</sequence>
<feature type="domain" description="OmpR/PhoB-type" evidence="6">
    <location>
        <begin position="1"/>
        <end position="94"/>
    </location>
</feature>
<gene>
    <name evidence="7" type="ORF">FXF68_01370</name>
</gene>
<evidence type="ECO:0000256" key="4">
    <source>
        <dbReference type="ARBA" id="ARBA00023163"/>
    </source>
</evidence>
<evidence type="ECO:0000256" key="1">
    <source>
        <dbReference type="ARBA" id="ARBA00005820"/>
    </source>
</evidence>
<dbReference type="CDD" id="cd15831">
    <property type="entry name" value="BTAD"/>
    <property type="match status" value="1"/>
</dbReference>